<proteinExistence type="predicted"/>
<accession>A0A094J3G4</accession>
<organism evidence="1">
    <name type="scientific">Anoxybacillus flavithermus</name>
    <dbReference type="NCBI Taxonomy" id="33934"/>
    <lineage>
        <taxon>Bacteria</taxon>
        <taxon>Bacillati</taxon>
        <taxon>Bacillota</taxon>
        <taxon>Bacilli</taxon>
        <taxon>Bacillales</taxon>
        <taxon>Anoxybacillaceae</taxon>
        <taxon>Anoxybacillus</taxon>
    </lineage>
</organism>
<name>A0A094J3G4_9BACL</name>
<reference evidence="1" key="1">
    <citation type="submission" date="2014-08" db="EMBL/GenBank/DDBJ databases">
        <title>Fullgenome sequencing of Anoxybacillus sp.25 isolate from Garga hot-spring Russia.</title>
        <authorList>
            <person name="Rozanov A.S."/>
            <person name="Kotenko A.V."/>
            <person name="Malup T.K."/>
            <person name="Peltek S.E."/>
        </authorList>
    </citation>
    <scope>NUCLEOTIDE SEQUENCE [LARGE SCALE GENOMIC DNA]</scope>
    <source>
        <strain evidence="1">25</strain>
    </source>
</reference>
<dbReference type="AlphaFoldDB" id="A0A094J3G4"/>
<sequence>MNECSGIGQKKFCIQTRFITLKRRYSARAPLFYRALKGKVQQYNLEIPSKSGEVYLFQIKTFRLSLTEKGWHLWHRSRHY</sequence>
<protein>
    <submittedName>
        <fullName evidence="1">Uncharacterized protein</fullName>
    </submittedName>
</protein>
<gene>
    <name evidence="1" type="ORF">JS44_00190</name>
</gene>
<dbReference type="EMBL" id="JPZO01000001">
    <property type="protein sequence ID" value="KFZ32609.1"/>
    <property type="molecule type" value="Genomic_DNA"/>
</dbReference>
<evidence type="ECO:0000313" key="1">
    <source>
        <dbReference type="EMBL" id="KFZ32609.1"/>
    </source>
</evidence>
<comment type="caution">
    <text evidence="1">The sequence shown here is derived from an EMBL/GenBank/DDBJ whole genome shotgun (WGS) entry which is preliminary data.</text>
</comment>